<accession>A0ABW2V4T0</accession>
<sequence length="253" mass="27488">MVRTHSYGFAGFSLTINRSVLRAYGYLLFALIALVMIWESNKEMQALLNPVIPEESIRLRILAQSDAPRDQWIKGKIRDAIVASLAASASEPQTLEEARAAIGGRLAELEAMANEMLRANGFEYTAHVELGVVPFPAKMYGHVVYPAGEYEALRVTLGDGLGQNWWCVLFPPLCFVDGTTGEASAKTEGTMKTGKAEAKSSGKEGAVSAKSAAPAADDDAGDARQEQADQPEVKFFLWELIKKLIAFLKGLFS</sequence>
<reference evidence="4" key="1">
    <citation type="journal article" date="2019" name="Int. J. Syst. Evol. Microbiol.">
        <title>The Global Catalogue of Microorganisms (GCM) 10K type strain sequencing project: providing services to taxonomists for standard genome sequencing and annotation.</title>
        <authorList>
            <consortium name="The Broad Institute Genomics Platform"/>
            <consortium name="The Broad Institute Genome Sequencing Center for Infectious Disease"/>
            <person name="Wu L."/>
            <person name="Ma J."/>
        </authorList>
    </citation>
    <scope>NUCLEOTIDE SEQUENCE [LARGE SCALE GENOMIC DNA]</scope>
    <source>
        <strain evidence="4">JCM 18657</strain>
    </source>
</reference>
<keyword evidence="2" id="KW-0472">Membrane</keyword>
<name>A0ABW2V4T0_9BACL</name>
<comment type="caution">
    <text evidence="3">The sequence shown here is derived from an EMBL/GenBank/DDBJ whole genome shotgun (WGS) entry which is preliminary data.</text>
</comment>
<feature type="region of interest" description="Disordered" evidence="1">
    <location>
        <begin position="184"/>
        <end position="227"/>
    </location>
</feature>
<dbReference type="Proteomes" id="UP001596528">
    <property type="component" value="Unassembled WGS sequence"/>
</dbReference>
<organism evidence="3 4">
    <name type="scientific">Paenibacillus thermoaerophilus</name>
    <dbReference type="NCBI Taxonomy" id="1215385"/>
    <lineage>
        <taxon>Bacteria</taxon>
        <taxon>Bacillati</taxon>
        <taxon>Bacillota</taxon>
        <taxon>Bacilli</taxon>
        <taxon>Bacillales</taxon>
        <taxon>Paenibacillaceae</taxon>
        <taxon>Paenibacillus</taxon>
    </lineage>
</organism>
<keyword evidence="4" id="KW-1185">Reference proteome</keyword>
<dbReference type="Pfam" id="PF09551">
    <property type="entry name" value="Spore_II_R"/>
    <property type="match status" value="1"/>
</dbReference>
<evidence type="ECO:0000256" key="2">
    <source>
        <dbReference type="SAM" id="Phobius"/>
    </source>
</evidence>
<protein>
    <submittedName>
        <fullName evidence="3">Stage II sporulation protein R</fullName>
    </submittedName>
</protein>
<keyword evidence="2" id="KW-1133">Transmembrane helix</keyword>
<proteinExistence type="predicted"/>
<gene>
    <name evidence="3" type="primary">spoIIR</name>
    <name evidence="3" type="ORF">ACFQWB_14555</name>
</gene>
<keyword evidence="2" id="KW-0812">Transmembrane</keyword>
<evidence type="ECO:0000313" key="4">
    <source>
        <dbReference type="Proteomes" id="UP001596528"/>
    </source>
</evidence>
<dbReference type="InterPro" id="IPR014202">
    <property type="entry name" value="Spore_II_R"/>
</dbReference>
<dbReference type="RefSeq" id="WP_138789865.1">
    <property type="nucleotide sequence ID" value="NZ_JBHTGQ010000039.1"/>
</dbReference>
<feature type="transmembrane region" description="Helical" evidence="2">
    <location>
        <begin position="20"/>
        <end position="38"/>
    </location>
</feature>
<evidence type="ECO:0000256" key="1">
    <source>
        <dbReference type="SAM" id="MobiDB-lite"/>
    </source>
</evidence>
<dbReference type="NCBIfam" id="TIGR02837">
    <property type="entry name" value="spore_II_R"/>
    <property type="match status" value="1"/>
</dbReference>
<evidence type="ECO:0000313" key="3">
    <source>
        <dbReference type="EMBL" id="MFC7751137.1"/>
    </source>
</evidence>
<dbReference type="EMBL" id="JBHTGQ010000039">
    <property type="protein sequence ID" value="MFC7751137.1"/>
    <property type="molecule type" value="Genomic_DNA"/>
</dbReference>